<dbReference type="OrthoDB" id="8227665at2"/>
<dbReference type="AlphaFoldDB" id="A0A0R3E278"/>
<evidence type="ECO:0000313" key="2">
    <source>
        <dbReference type="Proteomes" id="UP000051936"/>
    </source>
</evidence>
<dbReference type="EMBL" id="LJYG01000027">
    <property type="protein sequence ID" value="KRQ16282.1"/>
    <property type="molecule type" value="Genomic_DNA"/>
</dbReference>
<comment type="caution">
    <text evidence="1">The sequence shown here is derived from an EMBL/GenBank/DDBJ whole genome shotgun (WGS) entry which is preliminary data.</text>
</comment>
<accession>A0A0R3E278</accession>
<name>A0A0R3E278_9BRAD</name>
<dbReference type="RefSeq" id="WP_057743220.1">
    <property type="nucleotide sequence ID" value="NZ_LJYG01000027.1"/>
</dbReference>
<keyword evidence="2" id="KW-1185">Reference proteome</keyword>
<dbReference type="Proteomes" id="UP000051936">
    <property type="component" value="Unassembled WGS sequence"/>
</dbReference>
<protein>
    <submittedName>
        <fullName evidence="1">Uncharacterized protein</fullName>
    </submittedName>
</protein>
<evidence type="ECO:0000313" key="1">
    <source>
        <dbReference type="EMBL" id="KRQ16282.1"/>
    </source>
</evidence>
<reference evidence="1 2" key="1">
    <citation type="submission" date="2015-09" db="EMBL/GenBank/DDBJ databases">
        <title>Draft Genome Sequence of Bradyrhizobium manausense Strain BR 3351T, a Novel Symbiotic Nitrogen-Fixing Alphaproteobacterium Isolated from Brazilian Amazon Rain Forest.</title>
        <authorList>
            <person name="De Araujo J.L."/>
            <person name="Zilli J.E."/>
        </authorList>
    </citation>
    <scope>NUCLEOTIDE SEQUENCE [LARGE SCALE GENOMIC DNA]</scope>
    <source>
        <strain evidence="1 2">BR3351</strain>
    </source>
</reference>
<proteinExistence type="predicted"/>
<gene>
    <name evidence="1" type="ORF">AOQ71_06335</name>
</gene>
<sequence>MKAARMIRPPSKMEWDTSRLWATGRAYLDNDHLSFEEIASRFIESATVISNRIRRYDDAPPGEEDGRQIIFIVRVELETCDLLYNAPDGMRGRYWQSPDYGFAATKFLISGLLRTLMSFSERHPPMLPERCAPMAAEDIKISLESISAKVWPREHDDTGNWLFKVDQLKVLRWEQNEGHGEKGPMWRQSPTTGDIEIKGALIRPVDQIECMPEGKRDRSCQLHRFGYT</sequence>
<organism evidence="1 2">
    <name type="scientific">Bradyrhizobium manausense</name>
    <dbReference type="NCBI Taxonomy" id="989370"/>
    <lineage>
        <taxon>Bacteria</taxon>
        <taxon>Pseudomonadati</taxon>
        <taxon>Pseudomonadota</taxon>
        <taxon>Alphaproteobacteria</taxon>
        <taxon>Hyphomicrobiales</taxon>
        <taxon>Nitrobacteraceae</taxon>
        <taxon>Bradyrhizobium</taxon>
    </lineage>
</organism>